<evidence type="ECO:0000313" key="4">
    <source>
        <dbReference type="Proteomes" id="UP000478052"/>
    </source>
</evidence>
<comment type="caution">
    <text evidence="3">The sequence shown here is derived from an EMBL/GenBank/DDBJ whole genome shotgun (WGS) entry which is preliminary data.</text>
</comment>
<gene>
    <name evidence="3" type="ORF">FWK35_00031403</name>
</gene>
<dbReference type="InterPro" id="IPR029526">
    <property type="entry name" value="PGBD"/>
</dbReference>
<dbReference type="Pfam" id="PF13843">
    <property type="entry name" value="DDE_Tnp_1_7"/>
    <property type="match status" value="1"/>
</dbReference>
<keyword evidence="4" id="KW-1185">Reference proteome</keyword>
<protein>
    <submittedName>
        <fullName evidence="3">PiggyBac transposable element-derived protein 4-like</fullName>
    </submittedName>
</protein>
<feature type="domain" description="PiggyBac transposable element-derived protein" evidence="2">
    <location>
        <begin position="129"/>
        <end position="483"/>
    </location>
</feature>
<dbReference type="PANTHER" id="PTHR46599">
    <property type="entry name" value="PIGGYBAC TRANSPOSABLE ELEMENT-DERIVED PROTEIN 4"/>
    <property type="match status" value="1"/>
</dbReference>
<accession>A0A6G0Y5L1</accession>
<dbReference type="OrthoDB" id="8191242at2759"/>
<organism evidence="3 4">
    <name type="scientific">Aphis craccivora</name>
    <name type="common">Cowpea aphid</name>
    <dbReference type="NCBI Taxonomy" id="307492"/>
    <lineage>
        <taxon>Eukaryota</taxon>
        <taxon>Metazoa</taxon>
        <taxon>Ecdysozoa</taxon>
        <taxon>Arthropoda</taxon>
        <taxon>Hexapoda</taxon>
        <taxon>Insecta</taxon>
        <taxon>Pterygota</taxon>
        <taxon>Neoptera</taxon>
        <taxon>Paraneoptera</taxon>
        <taxon>Hemiptera</taxon>
        <taxon>Sternorrhyncha</taxon>
        <taxon>Aphidomorpha</taxon>
        <taxon>Aphidoidea</taxon>
        <taxon>Aphididae</taxon>
        <taxon>Aphidini</taxon>
        <taxon>Aphis</taxon>
        <taxon>Aphis</taxon>
    </lineage>
</organism>
<dbReference type="PANTHER" id="PTHR46599:SF3">
    <property type="entry name" value="PIGGYBAC TRANSPOSABLE ELEMENT-DERIVED PROTEIN 4"/>
    <property type="match status" value="1"/>
</dbReference>
<evidence type="ECO:0000259" key="2">
    <source>
        <dbReference type="Pfam" id="PF13843"/>
    </source>
</evidence>
<dbReference type="AlphaFoldDB" id="A0A6G0Y5L1"/>
<name>A0A6G0Y5L1_APHCR</name>
<feature type="compositionally biased region" description="Basic and acidic residues" evidence="1">
    <location>
        <begin position="86"/>
        <end position="95"/>
    </location>
</feature>
<sequence length="588" mass="68277">MNAQEINELIDSEFEDYLDDSDDDPTWKSPHDVNLSNESDSESEEIKINRCLFPKTTHLNEISHISDSEDEITDIHNPPVRQKKHTNPESEPDRQWRVDDKVTNAFIFNPENELTGINPDLFDCMIDGSPLDFYKLLVNDEMIEKIVIETNKYAVQQISSKHISPHSRLTKWRDTNIIEMKQFFGTLIWTGLVQLPSYELYWSSSEIFKTKFGTIISRNRFEILLQMIHFADNSQIDKNNRLFKLGTLIDDVMLNSNMCMKPGKSFCIDESLIKFMGRLSFKQYIKNKRNKFGIKLFKLCIHPCYTLAVKVYCGKEAAPDFNVGSKIVQELSEPFLNFGRTLVVDNWYTSVELAELLNRQQTHLVGTLRTNRKSNPKEVTKKKLKKNEIVSLRSSSNILVLKWRDKRELCMISSEHDSEMVEVCVRGKTTLKPRVVLDYNEGKSPIDLADQMSSYSNPLRRTVKWYKKVVLDTLLNIAVVNAHVLFTQVTNNKISITDFRTALVESLITQNIEPEPISYSQITTIKHKLIKASKSRCHKCYSIMVKEKGRQHSQKYSKKTSTKCEGCDKYYCVDCFFEDHKFHDPPKR</sequence>
<dbReference type="Proteomes" id="UP000478052">
    <property type="component" value="Unassembled WGS sequence"/>
</dbReference>
<feature type="compositionally biased region" description="Acidic residues" evidence="1">
    <location>
        <begin position="8"/>
        <end position="24"/>
    </location>
</feature>
<proteinExistence type="predicted"/>
<feature type="region of interest" description="Disordered" evidence="1">
    <location>
        <begin position="64"/>
        <end position="95"/>
    </location>
</feature>
<evidence type="ECO:0000313" key="3">
    <source>
        <dbReference type="EMBL" id="KAF0749685.1"/>
    </source>
</evidence>
<evidence type="ECO:0000256" key="1">
    <source>
        <dbReference type="SAM" id="MobiDB-lite"/>
    </source>
</evidence>
<reference evidence="3 4" key="1">
    <citation type="submission" date="2019-08" db="EMBL/GenBank/DDBJ databases">
        <title>Whole genome of Aphis craccivora.</title>
        <authorList>
            <person name="Voronova N.V."/>
            <person name="Shulinski R.S."/>
            <person name="Bandarenka Y.V."/>
            <person name="Zhorov D.G."/>
            <person name="Warner D."/>
        </authorList>
    </citation>
    <scope>NUCLEOTIDE SEQUENCE [LARGE SCALE GENOMIC DNA]</scope>
    <source>
        <strain evidence="3">180601</strain>
        <tissue evidence="3">Whole Body</tissue>
    </source>
</reference>
<feature type="region of interest" description="Disordered" evidence="1">
    <location>
        <begin position="1"/>
        <end position="44"/>
    </location>
</feature>
<dbReference type="EMBL" id="VUJU01006007">
    <property type="protein sequence ID" value="KAF0749685.1"/>
    <property type="molecule type" value="Genomic_DNA"/>
</dbReference>